<proteinExistence type="inferred from homology"/>
<dbReference type="InterPro" id="IPR036291">
    <property type="entry name" value="NAD(P)-bd_dom_sf"/>
</dbReference>
<organism evidence="3 4">
    <name type="scientific">Allopontixanthobacter sediminis</name>
    <dbReference type="NCBI Taxonomy" id="1689985"/>
    <lineage>
        <taxon>Bacteria</taxon>
        <taxon>Pseudomonadati</taxon>
        <taxon>Pseudomonadota</taxon>
        <taxon>Alphaproteobacteria</taxon>
        <taxon>Sphingomonadales</taxon>
        <taxon>Erythrobacteraceae</taxon>
        <taxon>Allopontixanthobacter</taxon>
    </lineage>
</organism>
<dbReference type="InterPro" id="IPR003869">
    <property type="entry name" value="Polysac_CapD-like"/>
</dbReference>
<evidence type="ECO:0000313" key="3">
    <source>
        <dbReference type="EMBL" id="MXP44337.1"/>
    </source>
</evidence>
<accession>A0A845B4J0</accession>
<dbReference type="Pfam" id="PF02719">
    <property type="entry name" value="Polysacc_synt_2"/>
    <property type="match status" value="1"/>
</dbReference>
<dbReference type="CDD" id="cd05237">
    <property type="entry name" value="UDP_invert_4-6DH_SDR_e"/>
    <property type="match status" value="1"/>
</dbReference>
<dbReference type="Proteomes" id="UP000431922">
    <property type="component" value="Unassembled WGS sequence"/>
</dbReference>
<reference evidence="3 4" key="1">
    <citation type="submission" date="2019-12" db="EMBL/GenBank/DDBJ databases">
        <title>Genomic-based taxomic classification of the family Erythrobacteraceae.</title>
        <authorList>
            <person name="Xu L."/>
        </authorList>
    </citation>
    <scope>NUCLEOTIDE SEQUENCE [LARGE SCALE GENOMIC DNA]</scope>
    <source>
        <strain evidence="3 4">KCTC 42453</strain>
    </source>
</reference>
<dbReference type="OrthoDB" id="9803111at2"/>
<evidence type="ECO:0000256" key="1">
    <source>
        <dbReference type="ARBA" id="ARBA00007430"/>
    </source>
</evidence>
<comment type="similarity">
    <text evidence="1">Belongs to the polysaccharide synthase family.</text>
</comment>
<dbReference type="PANTHER" id="PTHR43318:SF1">
    <property type="entry name" value="POLYSACCHARIDE BIOSYNTHESIS PROTEIN EPSC-RELATED"/>
    <property type="match status" value="1"/>
</dbReference>
<dbReference type="Gene3D" id="3.40.50.720">
    <property type="entry name" value="NAD(P)-binding Rossmann-like Domain"/>
    <property type="match status" value="1"/>
</dbReference>
<evidence type="ECO:0000259" key="2">
    <source>
        <dbReference type="Pfam" id="PF02719"/>
    </source>
</evidence>
<dbReference type="EMBL" id="WTYL01000002">
    <property type="protein sequence ID" value="MXP44337.1"/>
    <property type="molecule type" value="Genomic_DNA"/>
</dbReference>
<keyword evidence="4" id="KW-1185">Reference proteome</keyword>
<protein>
    <submittedName>
        <fullName evidence="3">NAD-dependent epimerase/dehydratase family protein</fullName>
    </submittedName>
</protein>
<gene>
    <name evidence="3" type="ORF">GRI65_07700</name>
</gene>
<name>A0A845B4J0_9SPHN</name>
<comment type="caution">
    <text evidence="3">The sequence shown here is derived from an EMBL/GenBank/DDBJ whole genome shotgun (WGS) entry which is preliminary data.</text>
</comment>
<sequence length="561" mass="61965">MGPELVPLAIIHWAFATICMLGTRMARRAWCERRDRRTGRMARKSPRPAAEPVHTAILIGSYQWARLSIDLANSEENSTVRIAGVLLPHRESTLPRINEVPVLGSQHDIVSAVEFLTERGMAPQHVIVCDDGTYLSNRDVSQINHRCRELGLEVCRVRDPLAQLLQRSSGSQPSKLPIEALLGRTECNLDNSSVVRQIANNTILVTGAGGTIGSELSRQIAALKPARLVLIDHSEFNLYTIESRLREVYPGLPITAEYLDIRDQVGVSRLFARHRPSIVFHAAALKHVPIVEGNACAGALTNVIGTRNIADAVCEHSAKAMVQISTDKAVNPIGVMGATKRVGELYCQALDMCGVDDPDAPRFMTVRFGNVLGSSGSILPLFERQLREGHPLTVTHPDIERYFMTVREAVQLILQSSSSALEAQTRRGSIFVLDMGEPVRIVDLARRMITLYGLEPDVDVPIEFVGLRPGEKLYEELFDMCEEQFESAIPGIFEARSRPLSLPLIIGATENLRRLAEDGDEDGVKRVAHDIARYPGRSEEAATVSYLFSLQHDMPGETLPK</sequence>
<evidence type="ECO:0000313" key="4">
    <source>
        <dbReference type="Proteomes" id="UP000431922"/>
    </source>
</evidence>
<feature type="domain" description="Polysaccharide biosynthesis protein CapD-like" evidence="2">
    <location>
        <begin position="203"/>
        <end position="494"/>
    </location>
</feature>
<dbReference type="InterPro" id="IPR051203">
    <property type="entry name" value="Polysaccharide_Synthase-Rel"/>
</dbReference>
<dbReference type="AlphaFoldDB" id="A0A845B4J0"/>
<dbReference type="SUPFAM" id="SSF51735">
    <property type="entry name" value="NAD(P)-binding Rossmann-fold domains"/>
    <property type="match status" value="1"/>
</dbReference>
<dbReference type="PANTHER" id="PTHR43318">
    <property type="entry name" value="UDP-N-ACETYLGLUCOSAMINE 4,6-DEHYDRATASE"/>
    <property type="match status" value="1"/>
</dbReference>